<evidence type="ECO:0000256" key="11">
    <source>
        <dbReference type="SAM" id="MobiDB-lite"/>
    </source>
</evidence>
<comment type="subcellular location">
    <subcellularLocation>
        <location evidence="2">Cytoplasm</location>
    </subcellularLocation>
</comment>
<organism evidence="13 14">
    <name type="scientific">Qipengyuania gelatinilytica</name>
    <dbReference type="NCBI Taxonomy" id="2867231"/>
    <lineage>
        <taxon>Bacteria</taxon>
        <taxon>Pseudomonadati</taxon>
        <taxon>Pseudomonadota</taxon>
        <taxon>Alphaproteobacteria</taxon>
        <taxon>Sphingomonadales</taxon>
        <taxon>Erythrobacteraceae</taxon>
        <taxon>Qipengyuania</taxon>
    </lineage>
</organism>
<keyword evidence="7 9" id="KW-0413">Isomerase</keyword>
<evidence type="ECO:0000256" key="4">
    <source>
        <dbReference type="ARBA" id="ARBA00022490"/>
    </source>
</evidence>
<dbReference type="PANTHER" id="PTHR47861">
    <property type="entry name" value="FKBP-TYPE PEPTIDYL-PROLYL CIS-TRANS ISOMERASE SLYD"/>
    <property type="match status" value="1"/>
</dbReference>
<comment type="similarity">
    <text evidence="3 10">Belongs to the FKBP-type PPIase family.</text>
</comment>
<gene>
    <name evidence="13" type="ORF">K3136_03785</name>
</gene>
<evidence type="ECO:0000313" key="13">
    <source>
        <dbReference type="EMBL" id="QZD95846.1"/>
    </source>
</evidence>
<evidence type="ECO:0000256" key="7">
    <source>
        <dbReference type="ARBA" id="ARBA00023235"/>
    </source>
</evidence>
<dbReference type="SUPFAM" id="SSF54534">
    <property type="entry name" value="FKBP-like"/>
    <property type="match status" value="1"/>
</dbReference>
<dbReference type="EC" id="5.2.1.8" evidence="10"/>
<feature type="region of interest" description="Disordered" evidence="11">
    <location>
        <begin position="83"/>
        <end position="102"/>
    </location>
</feature>
<evidence type="ECO:0000256" key="10">
    <source>
        <dbReference type="RuleBase" id="RU003915"/>
    </source>
</evidence>
<evidence type="ECO:0000256" key="5">
    <source>
        <dbReference type="ARBA" id="ARBA00023110"/>
    </source>
</evidence>
<dbReference type="InterPro" id="IPR046357">
    <property type="entry name" value="PPIase_dom_sf"/>
</dbReference>
<evidence type="ECO:0000256" key="3">
    <source>
        <dbReference type="ARBA" id="ARBA00006577"/>
    </source>
</evidence>
<accession>A0ABX9A3K1</accession>
<evidence type="ECO:0000256" key="2">
    <source>
        <dbReference type="ARBA" id="ARBA00004496"/>
    </source>
</evidence>
<comment type="function">
    <text evidence="8">Also involved in hydrogenase metallocenter assembly, probably by participating in the nickel insertion step. This function in hydrogenase biosynthesis requires chaperone activity and the presence of the metal-binding domain, but not PPIase activity.</text>
</comment>
<dbReference type="Pfam" id="PF00254">
    <property type="entry name" value="FKBP_C"/>
    <property type="match status" value="1"/>
</dbReference>
<dbReference type="EMBL" id="CP081294">
    <property type="protein sequence ID" value="QZD95846.1"/>
    <property type="molecule type" value="Genomic_DNA"/>
</dbReference>
<evidence type="ECO:0000259" key="12">
    <source>
        <dbReference type="PROSITE" id="PS50059"/>
    </source>
</evidence>
<evidence type="ECO:0000256" key="1">
    <source>
        <dbReference type="ARBA" id="ARBA00000971"/>
    </source>
</evidence>
<evidence type="ECO:0000256" key="6">
    <source>
        <dbReference type="ARBA" id="ARBA00023186"/>
    </source>
</evidence>
<keyword evidence="5 9" id="KW-0697">Rotamase</keyword>
<protein>
    <recommendedName>
        <fullName evidence="10">Peptidyl-prolyl cis-trans isomerase</fullName>
        <ecNumber evidence="10">5.2.1.8</ecNumber>
    </recommendedName>
</protein>
<dbReference type="InterPro" id="IPR001179">
    <property type="entry name" value="PPIase_FKBP_dom"/>
</dbReference>
<dbReference type="RefSeq" id="WP_221431573.1">
    <property type="nucleotide sequence ID" value="NZ_CP081294.1"/>
</dbReference>
<dbReference type="PANTHER" id="PTHR47861:SF3">
    <property type="entry name" value="FKBP-TYPE PEPTIDYL-PROLYL CIS-TRANS ISOMERASE SLYD"/>
    <property type="match status" value="1"/>
</dbReference>
<evidence type="ECO:0000313" key="14">
    <source>
        <dbReference type="Proteomes" id="UP000824321"/>
    </source>
</evidence>
<keyword evidence="6" id="KW-0143">Chaperone</keyword>
<sequence>MTTPNNGDTVTVDYVLKRGDGQVVGNTEEVGPQEIQLGGGQIFPQIEQALTGMKVGDQQTVAIPSADAFGPRREELIMDLPRANLPPEPAPQPGMALQAQAPDGNPMTLFIVEVGEEAVKVDGNHPLAGEDVTFELTLRDIKQAA</sequence>
<reference evidence="13 14" key="1">
    <citation type="submission" date="2021-08" db="EMBL/GenBank/DDBJ databases">
        <title>Comparative Genomics Analysis of the Genus Qipengyuania Reveals Extensive Genetic Diversity and Metabolic Versatility, Including the Description of Fifteen Novel Species.</title>
        <authorList>
            <person name="Liu Y."/>
        </authorList>
    </citation>
    <scope>NUCLEOTIDE SEQUENCE [LARGE SCALE GENOMIC DNA]</scope>
    <source>
        <strain evidence="13 14">1NDH1</strain>
    </source>
</reference>
<proteinExistence type="inferred from homology"/>
<dbReference type="Proteomes" id="UP000824321">
    <property type="component" value="Chromosome"/>
</dbReference>
<evidence type="ECO:0000256" key="9">
    <source>
        <dbReference type="PROSITE-ProRule" id="PRU00277"/>
    </source>
</evidence>
<evidence type="ECO:0000256" key="8">
    <source>
        <dbReference type="ARBA" id="ARBA00037071"/>
    </source>
</evidence>
<dbReference type="Gene3D" id="3.10.50.40">
    <property type="match status" value="1"/>
</dbReference>
<keyword evidence="14" id="KW-1185">Reference proteome</keyword>
<comment type="catalytic activity">
    <reaction evidence="1 9 10">
        <text>[protein]-peptidylproline (omega=180) = [protein]-peptidylproline (omega=0)</text>
        <dbReference type="Rhea" id="RHEA:16237"/>
        <dbReference type="Rhea" id="RHEA-COMP:10747"/>
        <dbReference type="Rhea" id="RHEA-COMP:10748"/>
        <dbReference type="ChEBI" id="CHEBI:83833"/>
        <dbReference type="ChEBI" id="CHEBI:83834"/>
        <dbReference type="EC" id="5.2.1.8"/>
    </reaction>
</comment>
<feature type="domain" description="PPIase FKBP-type" evidence="12">
    <location>
        <begin position="7"/>
        <end position="87"/>
    </location>
</feature>
<keyword evidence="4" id="KW-0963">Cytoplasm</keyword>
<name>A0ABX9A3K1_9SPHN</name>
<dbReference type="GO" id="GO:0016853">
    <property type="term" value="F:isomerase activity"/>
    <property type="evidence" value="ECO:0007669"/>
    <property type="project" value="UniProtKB-KW"/>
</dbReference>
<dbReference type="PROSITE" id="PS50059">
    <property type="entry name" value="FKBP_PPIASE"/>
    <property type="match status" value="1"/>
</dbReference>